<dbReference type="PANTHER" id="PTHR11787">
    <property type="entry name" value="RAB GDP-DISSOCIATION INHIBITOR"/>
    <property type="match status" value="1"/>
</dbReference>
<comment type="similarity">
    <text evidence="1">Belongs to the Rab GDI family.</text>
</comment>
<evidence type="ECO:0000313" key="3">
    <source>
        <dbReference type="EMBL" id="KAF9498216.1"/>
    </source>
</evidence>
<dbReference type="GO" id="GO:0005092">
    <property type="term" value="F:GDP-dissociation inhibitor activity"/>
    <property type="evidence" value="ECO:0007669"/>
    <property type="project" value="InterPro"/>
</dbReference>
<dbReference type="GO" id="GO:0005829">
    <property type="term" value="C:cytosol"/>
    <property type="evidence" value="ECO:0007669"/>
    <property type="project" value="TreeGrafter"/>
</dbReference>
<accession>A0A9P6D9K3</accession>
<feature type="region of interest" description="Disordered" evidence="2">
    <location>
        <begin position="377"/>
        <end position="401"/>
    </location>
</feature>
<dbReference type="OrthoDB" id="9446342at2759"/>
<comment type="caution">
    <text evidence="3">The sequence shown here is derived from an EMBL/GenBank/DDBJ whole genome shotgun (WGS) entry which is preliminary data.</text>
</comment>
<evidence type="ECO:0000313" key="4">
    <source>
        <dbReference type="Proteomes" id="UP000807025"/>
    </source>
</evidence>
<evidence type="ECO:0000256" key="1">
    <source>
        <dbReference type="ARBA" id="ARBA00005593"/>
    </source>
</evidence>
<dbReference type="Pfam" id="PF00996">
    <property type="entry name" value="GDI"/>
    <property type="match status" value="1"/>
</dbReference>
<dbReference type="SUPFAM" id="SSF54373">
    <property type="entry name" value="FAD-linked reductases, C-terminal domain"/>
    <property type="match status" value="1"/>
</dbReference>
<name>A0A9P6D9K3_PLEER</name>
<dbReference type="InterPro" id="IPR036188">
    <property type="entry name" value="FAD/NAD-bd_sf"/>
</dbReference>
<gene>
    <name evidence="3" type="ORF">BDN71DRAFT_1504028</name>
</gene>
<dbReference type="GO" id="GO:0016192">
    <property type="term" value="P:vesicle-mediated transport"/>
    <property type="evidence" value="ECO:0007669"/>
    <property type="project" value="TreeGrafter"/>
</dbReference>
<dbReference type="InterPro" id="IPR018203">
    <property type="entry name" value="GDP_dissociation_inhibitor"/>
</dbReference>
<reference evidence="3" key="1">
    <citation type="submission" date="2020-11" db="EMBL/GenBank/DDBJ databases">
        <authorList>
            <consortium name="DOE Joint Genome Institute"/>
            <person name="Ahrendt S."/>
            <person name="Riley R."/>
            <person name="Andreopoulos W."/>
            <person name="Labutti K."/>
            <person name="Pangilinan J."/>
            <person name="Ruiz-Duenas F.J."/>
            <person name="Barrasa J.M."/>
            <person name="Sanchez-Garcia M."/>
            <person name="Camarero S."/>
            <person name="Miyauchi S."/>
            <person name="Serrano A."/>
            <person name="Linde D."/>
            <person name="Babiker R."/>
            <person name="Drula E."/>
            <person name="Ayuso-Fernandez I."/>
            <person name="Pacheco R."/>
            <person name="Padilla G."/>
            <person name="Ferreira P."/>
            <person name="Barriuso J."/>
            <person name="Kellner H."/>
            <person name="Castanera R."/>
            <person name="Alfaro M."/>
            <person name="Ramirez L."/>
            <person name="Pisabarro A.G."/>
            <person name="Kuo A."/>
            <person name="Tritt A."/>
            <person name="Lipzen A."/>
            <person name="He G."/>
            <person name="Yan M."/>
            <person name="Ng V."/>
            <person name="Cullen D."/>
            <person name="Martin F."/>
            <person name="Rosso M.-N."/>
            <person name="Henrissat B."/>
            <person name="Hibbett D."/>
            <person name="Martinez A.T."/>
            <person name="Grigoriev I.V."/>
        </authorList>
    </citation>
    <scope>NUCLEOTIDE SEQUENCE</scope>
    <source>
        <strain evidence="3">ATCC 90797</strain>
    </source>
</reference>
<organism evidence="3 4">
    <name type="scientific">Pleurotus eryngii</name>
    <name type="common">Boletus of the steppes</name>
    <dbReference type="NCBI Taxonomy" id="5323"/>
    <lineage>
        <taxon>Eukaryota</taxon>
        <taxon>Fungi</taxon>
        <taxon>Dikarya</taxon>
        <taxon>Basidiomycota</taxon>
        <taxon>Agaricomycotina</taxon>
        <taxon>Agaricomycetes</taxon>
        <taxon>Agaricomycetidae</taxon>
        <taxon>Agaricales</taxon>
        <taxon>Pleurotineae</taxon>
        <taxon>Pleurotaceae</taxon>
        <taxon>Pleurotus</taxon>
    </lineage>
</organism>
<dbReference type="Proteomes" id="UP000807025">
    <property type="component" value="Unassembled WGS sequence"/>
</dbReference>
<sequence>MTSASEDEFDVILLGTGLTESITAAALAKAGVKVAHIDTNPYYGAENASLSLDELTQWANEQNKTQSPGRYRSISYSPKSIADGRRYSISLSPAVIPSVGPHITSLVVSGVAKYGGFKLLQKISIYSSGKLHNVPGSKEDIFKNTEITLLEKRRVMRFLMFAASEFEEKPEFQGKDLPFSQFLEATFSLSNAMSTIICFAMAYCFHPSGLYLASFASTPRNSPRSIDPTENALIRIRRYLRSHGRYGPSSFIIGQYGGAGEIAQGFCRTAAVHGGVYVLGRHIRSITPIPSLDAPSDRSEQTTTQAPSYTVTLDDFSEPLTCRVLISSLHLTPEDLRGSAEYIPLDQSYDRTHFGLTVARCVAIIDQPIIFTSTHAAADGEDAEDPEEPKAKQPDPSDVASIIFPPSTLEGGSDSGAATAIVMGAGTMSTPEGKWIVYIMLPVPENTRLTSEDLLQPYLSHILALTSVPDSGDQPDHGSSHLLFKLFYLEHNDPPQSPTAPCTPSSSFFITPPSIQHPTEIFDCATSSAETTFWRTIRALQSIKALQPANGDGATLEVESFWPSLDRDADEDEEDEW</sequence>
<proteinExistence type="inferred from homology"/>
<dbReference type="GO" id="GO:0007264">
    <property type="term" value="P:small GTPase-mediated signal transduction"/>
    <property type="evidence" value="ECO:0007669"/>
    <property type="project" value="InterPro"/>
</dbReference>
<dbReference type="PRINTS" id="PR00891">
    <property type="entry name" value="RABGDIREP"/>
</dbReference>
<dbReference type="PANTHER" id="PTHR11787:SF4">
    <property type="entry name" value="CHM, RAB ESCORT PROTEIN 1"/>
    <property type="match status" value="1"/>
</dbReference>
<evidence type="ECO:0000256" key="2">
    <source>
        <dbReference type="SAM" id="MobiDB-lite"/>
    </source>
</evidence>
<dbReference type="Gene3D" id="1.10.405.10">
    <property type="entry name" value="Guanine Nucleotide Dissociation Inhibitor, domain 1"/>
    <property type="match status" value="1"/>
</dbReference>
<dbReference type="AlphaFoldDB" id="A0A9P6D9K3"/>
<dbReference type="Gene3D" id="3.30.519.10">
    <property type="entry name" value="Guanine Nucleotide Dissociation Inhibitor, domain 2"/>
    <property type="match status" value="1"/>
</dbReference>
<protein>
    <submittedName>
        <fullName evidence="3">FAD/NAD(P)-binding domain-containing protein</fullName>
    </submittedName>
</protein>
<dbReference type="SUPFAM" id="SSF51905">
    <property type="entry name" value="FAD/NAD(P)-binding domain"/>
    <property type="match status" value="1"/>
</dbReference>
<dbReference type="Gene3D" id="3.50.50.60">
    <property type="entry name" value="FAD/NAD(P)-binding domain"/>
    <property type="match status" value="1"/>
</dbReference>
<dbReference type="GO" id="GO:0005968">
    <property type="term" value="C:Rab-protein geranylgeranyltransferase complex"/>
    <property type="evidence" value="ECO:0007669"/>
    <property type="project" value="TreeGrafter"/>
</dbReference>
<keyword evidence="4" id="KW-1185">Reference proteome</keyword>
<dbReference type="GO" id="GO:0005634">
    <property type="term" value="C:nucleus"/>
    <property type="evidence" value="ECO:0007669"/>
    <property type="project" value="TreeGrafter"/>
</dbReference>
<dbReference type="EMBL" id="MU154538">
    <property type="protein sequence ID" value="KAF9498216.1"/>
    <property type="molecule type" value="Genomic_DNA"/>
</dbReference>